<name>A0ABM5MIP2_GEOTH</name>
<evidence type="ECO:0008006" key="3">
    <source>
        <dbReference type="Google" id="ProtNLM"/>
    </source>
</evidence>
<evidence type="ECO:0000313" key="1">
    <source>
        <dbReference type="EMBL" id="AEV19463.1"/>
    </source>
</evidence>
<protein>
    <recommendedName>
        <fullName evidence="3">Transposase</fullName>
    </recommendedName>
</protein>
<dbReference type="Proteomes" id="UP000005636">
    <property type="component" value="Chromosome"/>
</dbReference>
<proteinExistence type="predicted"/>
<gene>
    <name evidence="1" type="ORF">GTCCBUS3UF5_21550</name>
</gene>
<accession>A0ABM5MIP2</accession>
<sequence length="44" mass="4967">MRLTIAEAAAGRRGNPFKTNGFLTMIGIRFSHFPTKDFRFHVVG</sequence>
<reference evidence="1 2" key="1">
    <citation type="submission" date="2011-11" db="EMBL/GenBank/DDBJ databases">
        <title>Complete genome sequence of thermophilic Geobacillus thermoleovorans CCB_US3_UF5.</title>
        <authorList>
            <person name="Muhd Sakaff M.K.L."/>
            <person name="Abdul Rahman A.Y."/>
            <person name="Saito J.A."/>
            <person name="Hou S."/>
            <person name="Alam M."/>
        </authorList>
    </citation>
    <scope>NUCLEOTIDE SEQUENCE [LARGE SCALE GENOMIC DNA]</scope>
    <source>
        <strain evidence="1 2">CCB_US3_UF5</strain>
    </source>
</reference>
<dbReference type="EMBL" id="CP003125">
    <property type="protein sequence ID" value="AEV19463.1"/>
    <property type="molecule type" value="Genomic_DNA"/>
</dbReference>
<organism evidence="1 2">
    <name type="scientific">Geobacillus thermoleovorans CCB_US3_UF5</name>
    <dbReference type="NCBI Taxonomy" id="1111068"/>
    <lineage>
        <taxon>Bacteria</taxon>
        <taxon>Bacillati</taxon>
        <taxon>Bacillota</taxon>
        <taxon>Bacilli</taxon>
        <taxon>Bacillales</taxon>
        <taxon>Anoxybacillaceae</taxon>
        <taxon>Geobacillus</taxon>
        <taxon>Geobacillus thermoleovorans group</taxon>
    </lineage>
</organism>
<evidence type="ECO:0000313" key="2">
    <source>
        <dbReference type="Proteomes" id="UP000005636"/>
    </source>
</evidence>
<keyword evidence="2" id="KW-1185">Reference proteome</keyword>